<dbReference type="Gene3D" id="1.20.80.30">
    <property type="match status" value="1"/>
</dbReference>
<evidence type="ECO:0000259" key="17">
    <source>
        <dbReference type="Pfam" id="PF02896"/>
    </source>
</evidence>
<keyword evidence="8" id="KW-0418">Kinase</keyword>
<dbReference type="Gene3D" id="3.30.1490.20">
    <property type="entry name" value="ATP-grasp fold, A domain"/>
    <property type="match status" value="1"/>
</dbReference>
<evidence type="ECO:0000256" key="3">
    <source>
        <dbReference type="ARBA" id="ARBA00011994"/>
    </source>
</evidence>
<dbReference type="PANTHER" id="PTHR22931">
    <property type="entry name" value="PHOSPHOENOLPYRUVATE DIKINASE-RELATED"/>
    <property type="match status" value="1"/>
</dbReference>
<feature type="active site" description="Proton donor" evidence="12">
    <location>
        <position position="836"/>
    </location>
</feature>
<dbReference type="NCBIfam" id="NF004531">
    <property type="entry name" value="PRK05878.1"/>
    <property type="match status" value="1"/>
</dbReference>
<evidence type="ECO:0000259" key="15">
    <source>
        <dbReference type="Pfam" id="PF00391"/>
    </source>
</evidence>
<feature type="binding site" evidence="13">
    <location>
        <position position="770"/>
    </location>
    <ligand>
        <name>substrate</name>
    </ligand>
</feature>
<feature type="active site" description="Tele-phosphohistidine intermediate" evidence="12">
    <location>
        <position position="452"/>
    </location>
</feature>
<comment type="cofactor">
    <cofactor evidence="1 11 14">
        <name>Mg(2+)</name>
        <dbReference type="ChEBI" id="CHEBI:18420"/>
    </cofactor>
</comment>
<dbReference type="AlphaFoldDB" id="A0ABD4A7J3"/>
<dbReference type="InterPro" id="IPR013815">
    <property type="entry name" value="ATP_grasp_subdomain_1"/>
</dbReference>
<dbReference type="GO" id="GO:0046872">
    <property type="term" value="F:metal ion binding"/>
    <property type="evidence" value="ECO:0007669"/>
    <property type="project" value="UniProtKB-UniRule"/>
</dbReference>
<comment type="similarity">
    <text evidence="2 11">Belongs to the PEP-utilizing enzyme family.</text>
</comment>
<evidence type="ECO:0000259" key="16">
    <source>
        <dbReference type="Pfam" id="PF01326"/>
    </source>
</evidence>
<dbReference type="NCBIfam" id="TIGR01828">
    <property type="entry name" value="pyru_phos_dikin"/>
    <property type="match status" value="1"/>
</dbReference>
<dbReference type="PROSITE" id="PS00370">
    <property type="entry name" value="PEP_ENZYMES_PHOS_SITE"/>
    <property type="match status" value="1"/>
</dbReference>
<name>A0ABD4A7J3_9BACI</name>
<dbReference type="Gene3D" id="3.20.20.60">
    <property type="entry name" value="Phosphoenolpyruvate-binding domains"/>
    <property type="match status" value="1"/>
</dbReference>
<evidence type="ECO:0000256" key="2">
    <source>
        <dbReference type="ARBA" id="ARBA00007837"/>
    </source>
</evidence>
<dbReference type="Pfam" id="PF00391">
    <property type="entry name" value="PEP-utilizers"/>
    <property type="match status" value="1"/>
</dbReference>
<evidence type="ECO:0000313" key="18">
    <source>
        <dbReference type="EMBL" id="KIO72399.1"/>
    </source>
</evidence>
<reference evidence="18 19" key="1">
    <citation type="submission" date="2015-01" db="EMBL/GenBank/DDBJ databases">
        <title>Draft Genome Sequences of Four Bacillus thermoamylovorans Strains, Isolated From Food Products.</title>
        <authorList>
            <person name="Krawcyk A.O."/>
            <person name="Berendsen E.M."/>
            <person name="Eijlander R.T."/>
            <person name="de Jong A."/>
            <person name="Wells-Bennik M."/>
            <person name="Kuipers O.P."/>
        </authorList>
    </citation>
    <scope>NUCLEOTIDE SEQUENCE [LARGE SCALE GENOMIC DNA]</scope>
    <source>
        <strain evidence="18 19">B4167</strain>
    </source>
</reference>
<dbReference type="Gene3D" id="3.50.30.10">
    <property type="entry name" value="Phosphohistidine domain"/>
    <property type="match status" value="1"/>
</dbReference>
<dbReference type="GO" id="GO:0050242">
    <property type="term" value="F:pyruvate, phosphate dikinase activity"/>
    <property type="evidence" value="ECO:0007669"/>
    <property type="project" value="UniProtKB-UniRule"/>
</dbReference>
<feature type="domain" description="PEP-utilising enzyme C-terminal" evidence="17">
    <location>
        <begin position="515"/>
        <end position="874"/>
    </location>
</feature>
<feature type="binding site" evidence="13">
    <location>
        <position position="771"/>
    </location>
    <ligand>
        <name>substrate</name>
    </ligand>
</feature>
<comment type="caution">
    <text evidence="18">The sequence shown here is derived from an EMBL/GenBank/DDBJ whole genome shotgun (WGS) entry which is preliminary data.</text>
</comment>
<proteinExistence type="inferred from homology"/>
<dbReference type="Proteomes" id="UP000032076">
    <property type="component" value="Unassembled WGS sequence"/>
</dbReference>
<dbReference type="PROSITE" id="PS00742">
    <property type="entry name" value="PEP_ENZYMES_2"/>
    <property type="match status" value="1"/>
</dbReference>
<feature type="binding site" evidence="13">
    <location>
        <position position="749"/>
    </location>
    <ligand>
        <name>substrate</name>
    </ligand>
</feature>
<evidence type="ECO:0000256" key="9">
    <source>
        <dbReference type="ARBA" id="ARBA00022840"/>
    </source>
</evidence>
<comment type="catalytic activity">
    <reaction evidence="11">
        <text>pyruvate + phosphate + ATP = phosphoenolpyruvate + AMP + diphosphate + H(+)</text>
        <dbReference type="Rhea" id="RHEA:10756"/>
        <dbReference type="ChEBI" id="CHEBI:15361"/>
        <dbReference type="ChEBI" id="CHEBI:15378"/>
        <dbReference type="ChEBI" id="CHEBI:30616"/>
        <dbReference type="ChEBI" id="CHEBI:33019"/>
        <dbReference type="ChEBI" id="CHEBI:43474"/>
        <dbReference type="ChEBI" id="CHEBI:58702"/>
        <dbReference type="ChEBI" id="CHEBI:456215"/>
        <dbReference type="EC" id="2.7.9.1"/>
    </reaction>
</comment>
<dbReference type="PANTHER" id="PTHR22931:SF9">
    <property type="entry name" value="PYRUVATE, PHOSPHATE DIKINASE 1, CHLOROPLASTIC"/>
    <property type="match status" value="1"/>
</dbReference>
<keyword evidence="7" id="KW-0547">Nucleotide-binding</keyword>
<feature type="binding site" evidence="13">
    <location>
        <position position="614"/>
    </location>
    <ligand>
        <name>substrate</name>
    </ligand>
</feature>
<evidence type="ECO:0000256" key="12">
    <source>
        <dbReference type="PIRSR" id="PIRSR000853-1"/>
    </source>
</evidence>
<evidence type="ECO:0000256" key="4">
    <source>
        <dbReference type="ARBA" id="ARBA00020138"/>
    </source>
</evidence>
<dbReference type="Pfam" id="PF01326">
    <property type="entry name" value="PPDK_N"/>
    <property type="match status" value="2"/>
</dbReference>
<dbReference type="InterPro" id="IPR010121">
    <property type="entry name" value="Pyruvate_phosphate_dikinase"/>
</dbReference>
<dbReference type="RefSeq" id="WP_041902861.1">
    <property type="nucleotide sequence ID" value="NZ_JXLT01000112.1"/>
</dbReference>
<evidence type="ECO:0000256" key="14">
    <source>
        <dbReference type="PIRSR" id="PIRSR000853-3"/>
    </source>
</evidence>
<dbReference type="SUPFAM" id="SSF51621">
    <property type="entry name" value="Phosphoenolpyruvate/pyruvate domain"/>
    <property type="match status" value="1"/>
</dbReference>
<dbReference type="Gene3D" id="3.30.470.20">
    <property type="entry name" value="ATP-grasp fold, B domain"/>
    <property type="match status" value="1"/>
</dbReference>
<evidence type="ECO:0000256" key="10">
    <source>
        <dbReference type="ARBA" id="ARBA00022842"/>
    </source>
</evidence>
<dbReference type="InterPro" id="IPR008279">
    <property type="entry name" value="PEP-util_enz_mobile_dom"/>
</dbReference>
<feature type="binding site" evidence="13">
    <location>
        <position position="558"/>
    </location>
    <ligand>
        <name>substrate</name>
    </ligand>
</feature>
<organism evidence="18 19">
    <name type="scientific">Caldibacillus thermoamylovorans</name>
    <dbReference type="NCBI Taxonomy" id="35841"/>
    <lineage>
        <taxon>Bacteria</taxon>
        <taxon>Bacillati</taxon>
        <taxon>Bacillota</taxon>
        <taxon>Bacilli</taxon>
        <taxon>Bacillales</taxon>
        <taxon>Bacillaceae</taxon>
        <taxon>Caldibacillus</taxon>
    </lineage>
</organism>
<dbReference type="SUPFAM" id="SSF52009">
    <property type="entry name" value="Phosphohistidine domain"/>
    <property type="match status" value="1"/>
</dbReference>
<feature type="domain" description="Pyruvate phosphate dikinase AMP/ATP-binding" evidence="16">
    <location>
        <begin position="302"/>
        <end position="355"/>
    </location>
</feature>
<keyword evidence="5 18" id="KW-0808">Transferase</keyword>
<dbReference type="GO" id="GO:0016301">
    <property type="term" value="F:kinase activity"/>
    <property type="evidence" value="ECO:0007669"/>
    <property type="project" value="UniProtKB-UniRule"/>
</dbReference>
<keyword evidence="9" id="KW-0067">ATP-binding</keyword>
<feature type="domain" description="PEP-utilising enzyme mobile" evidence="15">
    <location>
        <begin position="419"/>
        <end position="500"/>
    </location>
</feature>
<dbReference type="InterPro" id="IPR040442">
    <property type="entry name" value="Pyrv_kinase-like_dom_sf"/>
</dbReference>
<dbReference type="InterPro" id="IPR015813">
    <property type="entry name" value="Pyrv/PenolPyrv_kinase-like_dom"/>
</dbReference>
<keyword evidence="10 14" id="KW-0460">Magnesium</keyword>
<dbReference type="InterPro" id="IPR000121">
    <property type="entry name" value="PEP_util_C"/>
</dbReference>
<gene>
    <name evidence="18" type="ORF">B4167_1089</name>
</gene>
<sequence>MEKYVYLFNEGNSDMRNILGGKGANLAEMTNIGLPVPFGFTISTQACNDYYKAGKKISDTVEQQILAALEQLEEKTGKKLGDVTNPLLVSVRSGSVFSMPGMMDTVLNLGMNDETVKAVARLTNNERFAYDSYRRFIQMFSNVVLGIDLFYFEQFLEETREKKGYKVDPELTAEDWQEVIAGYKAIVKRQKKIEFPQNPQEQLFLAIRAVFDSWNNQRAIVYRRIHKIPDSLGTAVNVQSMVFGNMGNDSGTGVAFTRNPSTGEHQLYGEYLMNAQGEDVVAGIRTPEAIHVLEKEMPDVYKKLLATCQLLEKHYQDMQDIEFTIERGELFILQTRNGKRTAQAAVQIAVDMVREGIIDKETAILRVDPEQLNQLLHRRIDQTAKRVPLTKGLPASPGAATGAVVFDADEAEQLGKEGKKVILVRPETTPDDIHGIVTAEAVVTSRGGMTSHAAVVARGMGKACICGCESLKIDLKNKLFTVGDTVVNFGDIITIDGSTGEIMLGGVAMIEPQLSEEFKLLLSWADQVREIGVRANADNPVDARKAFEFGAGGIGLCRTEHMFMDPKRIPIVQSMILAENYEDRTVFLDQLLIMQQGDFEGIFEAMEGHPVTIRLLDPPMHEFLPDKEELLVEVTKLQLTAPDSPELAEKERLLKKVNQLSEFNPMLGHRGCRLGIIYPEIYEMQVRAIINAAVKVTEKGIPVKPEIMIPLVGHVNELKRMRQLVEETAEQVMSATGVYFDYLVGTMIEVPRAALTADRIAEQADFFSFGTNDLTQTTFGFSRDDAEGKFLQTYIEQKVLPENPFAVLDREGVGKLIEMGVTLGRKTKRNLKTGICGEHGGEKSSIEFCYLAGLDYVSCSPYRVPLARLAAAQATIQHRGSIVEAVR</sequence>
<feature type="binding site" evidence="14">
    <location>
        <position position="749"/>
    </location>
    <ligand>
        <name>Mg(2+)</name>
        <dbReference type="ChEBI" id="CHEBI:18420"/>
    </ligand>
</feature>
<evidence type="ECO:0000256" key="13">
    <source>
        <dbReference type="PIRSR" id="PIRSR000853-2"/>
    </source>
</evidence>
<evidence type="ECO:0000256" key="11">
    <source>
        <dbReference type="PIRNR" id="PIRNR000853"/>
    </source>
</evidence>
<dbReference type="SUPFAM" id="SSF56059">
    <property type="entry name" value="Glutathione synthetase ATP-binding domain-like"/>
    <property type="match status" value="1"/>
</dbReference>
<evidence type="ECO:0000256" key="6">
    <source>
        <dbReference type="ARBA" id="ARBA00022723"/>
    </source>
</evidence>
<feature type="domain" description="Pyruvate phosphate dikinase AMP/ATP-binding" evidence="16">
    <location>
        <begin position="56"/>
        <end position="298"/>
    </location>
</feature>
<evidence type="ECO:0000256" key="1">
    <source>
        <dbReference type="ARBA" id="ARBA00001946"/>
    </source>
</evidence>
<keyword evidence="18" id="KW-0670">Pyruvate</keyword>
<evidence type="ECO:0000256" key="7">
    <source>
        <dbReference type="ARBA" id="ARBA00022741"/>
    </source>
</evidence>
<evidence type="ECO:0000313" key="19">
    <source>
        <dbReference type="Proteomes" id="UP000032076"/>
    </source>
</evidence>
<dbReference type="GO" id="GO:0005524">
    <property type="term" value="F:ATP binding"/>
    <property type="evidence" value="ECO:0007669"/>
    <property type="project" value="UniProtKB-UniRule"/>
</dbReference>
<dbReference type="InterPro" id="IPR036637">
    <property type="entry name" value="Phosphohistidine_dom_sf"/>
</dbReference>
<dbReference type="PIRSF" id="PIRSF000853">
    <property type="entry name" value="PPDK"/>
    <property type="match status" value="1"/>
</dbReference>
<keyword evidence="6 14" id="KW-0479">Metal-binding</keyword>
<dbReference type="InterPro" id="IPR018274">
    <property type="entry name" value="PEP_util_AS"/>
</dbReference>
<feature type="binding site" evidence="13">
    <location>
        <position position="773"/>
    </location>
    <ligand>
        <name>substrate</name>
    </ligand>
</feature>
<protein>
    <recommendedName>
        <fullName evidence="4 11">Pyruvate, phosphate dikinase</fullName>
        <ecNumber evidence="3 11">2.7.9.1</ecNumber>
    </recommendedName>
</protein>
<evidence type="ECO:0000256" key="5">
    <source>
        <dbReference type="ARBA" id="ARBA00022679"/>
    </source>
</evidence>
<dbReference type="InterPro" id="IPR023151">
    <property type="entry name" value="PEP_util_CS"/>
</dbReference>
<dbReference type="Pfam" id="PF02896">
    <property type="entry name" value="PEP-utilizers_C"/>
    <property type="match status" value="1"/>
</dbReference>
<dbReference type="InterPro" id="IPR002192">
    <property type="entry name" value="PPDK_AMP/ATP-bd"/>
</dbReference>
<dbReference type="EMBL" id="JXLU01000095">
    <property type="protein sequence ID" value="KIO72399.1"/>
    <property type="molecule type" value="Genomic_DNA"/>
</dbReference>
<feature type="binding site" evidence="14">
    <location>
        <position position="773"/>
    </location>
    <ligand>
        <name>Mg(2+)</name>
        <dbReference type="ChEBI" id="CHEBI:18420"/>
    </ligand>
</feature>
<evidence type="ECO:0000256" key="8">
    <source>
        <dbReference type="ARBA" id="ARBA00022777"/>
    </source>
</evidence>
<accession>A0ABD4A7J3</accession>
<dbReference type="Gene3D" id="1.10.189.10">
    <property type="entry name" value="Pyruvate Phosphate Dikinase, domain 2"/>
    <property type="match status" value="1"/>
</dbReference>
<dbReference type="EC" id="2.7.9.1" evidence="3 11"/>
<feature type="binding site" evidence="13">
    <location>
        <position position="772"/>
    </location>
    <ligand>
        <name>substrate</name>
    </ligand>
</feature>